<evidence type="ECO:0000256" key="2">
    <source>
        <dbReference type="SAM" id="Coils"/>
    </source>
</evidence>
<dbReference type="SUPFAM" id="SSF47473">
    <property type="entry name" value="EF-hand"/>
    <property type="match status" value="1"/>
</dbReference>
<dbReference type="Gene3D" id="1.10.238.10">
    <property type="entry name" value="EF-hand"/>
    <property type="match status" value="2"/>
</dbReference>
<evidence type="ECO:0000256" key="3">
    <source>
        <dbReference type="SAM" id="MobiDB-lite"/>
    </source>
</evidence>
<reference evidence="6" key="1">
    <citation type="journal article" date="2023" name="Commun. Biol.">
        <title>Genome analysis of Parmales, the sister group of diatoms, reveals the evolutionary specialization of diatoms from phago-mixotrophs to photoautotrophs.</title>
        <authorList>
            <person name="Ban H."/>
            <person name="Sato S."/>
            <person name="Yoshikawa S."/>
            <person name="Yamada K."/>
            <person name="Nakamura Y."/>
            <person name="Ichinomiya M."/>
            <person name="Sato N."/>
            <person name="Blanc-Mathieu R."/>
            <person name="Endo H."/>
            <person name="Kuwata A."/>
            <person name="Ogata H."/>
        </authorList>
    </citation>
    <scope>NUCLEOTIDE SEQUENCE [LARGE SCALE GENOMIC DNA]</scope>
</reference>
<evidence type="ECO:0000256" key="1">
    <source>
        <dbReference type="ARBA" id="ARBA00022837"/>
    </source>
</evidence>
<evidence type="ECO:0000313" key="5">
    <source>
        <dbReference type="EMBL" id="GMI44967.1"/>
    </source>
</evidence>
<dbReference type="PROSITE" id="PS50222">
    <property type="entry name" value="EF_HAND_2"/>
    <property type="match status" value="2"/>
</dbReference>
<dbReference type="AlphaFoldDB" id="A0A9W7LCT6"/>
<proteinExistence type="predicted"/>
<dbReference type="InterPro" id="IPR018247">
    <property type="entry name" value="EF_Hand_1_Ca_BS"/>
</dbReference>
<feature type="domain" description="EF-hand" evidence="4">
    <location>
        <begin position="359"/>
        <end position="394"/>
    </location>
</feature>
<feature type="region of interest" description="Disordered" evidence="3">
    <location>
        <begin position="153"/>
        <end position="178"/>
    </location>
</feature>
<protein>
    <recommendedName>
        <fullName evidence="4">EF-hand domain-containing protein</fullName>
    </recommendedName>
</protein>
<evidence type="ECO:0000259" key="4">
    <source>
        <dbReference type="PROSITE" id="PS50222"/>
    </source>
</evidence>
<evidence type="ECO:0000313" key="6">
    <source>
        <dbReference type="Proteomes" id="UP001165065"/>
    </source>
</evidence>
<dbReference type="SMART" id="SM00054">
    <property type="entry name" value="EFh"/>
    <property type="match status" value="2"/>
</dbReference>
<accession>A0A9W7LCT6</accession>
<feature type="compositionally biased region" description="Basic residues" evidence="3">
    <location>
        <begin position="51"/>
        <end position="61"/>
    </location>
</feature>
<keyword evidence="1" id="KW-0106">Calcium</keyword>
<name>A0A9W7LCT6_9STRA</name>
<dbReference type="GO" id="GO:0005509">
    <property type="term" value="F:calcium ion binding"/>
    <property type="evidence" value="ECO:0007669"/>
    <property type="project" value="InterPro"/>
</dbReference>
<gene>
    <name evidence="5" type="ORF">TrCOL_g8736</name>
</gene>
<feature type="domain" description="EF-hand" evidence="4">
    <location>
        <begin position="227"/>
        <end position="262"/>
    </location>
</feature>
<dbReference type="PROSITE" id="PS00018">
    <property type="entry name" value="EF_HAND_1"/>
    <property type="match status" value="2"/>
</dbReference>
<comment type="caution">
    <text evidence="5">The sequence shown here is derived from an EMBL/GenBank/DDBJ whole genome shotgun (WGS) entry which is preliminary data.</text>
</comment>
<keyword evidence="6" id="KW-1185">Reference proteome</keyword>
<dbReference type="OrthoDB" id="195396at2759"/>
<organism evidence="5 6">
    <name type="scientific">Triparma columacea</name>
    <dbReference type="NCBI Taxonomy" id="722753"/>
    <lineage>
        <taxon>Eukaryota</taxon>
        <taxon>Sar</taxon>
        <taxon>Stramenopiles</taxon>
        <taxon>Ochrophyta</taxon>
        <taxon>Bolidophyceae</taxon>
        <taxon>Parmales</taxon>
        <taxon>Triparmaceae</taxon>
        <taxon>Triparma</taxon>
    </lineage>
</organism>
<feature type="compositionally biased region" description="Polar residues" evidence="3">
    <location>
        <begin position="37"/>
        <end position="47"/>
    </location>
</feature>
<sequence>MPSPVHTGTTKYFDHRYPIRFTASPETVLEDPYASSVPLSFTSSRPSQKLGTKKKYKKHGGHGAAAPALPSCSEHEYRIVKNFPTLASDSLSISQRRTTRRRRVPHFGSGASVSTVRSMRSQMSELTKSPFESNEDIVKGPLTEIRRNMMVKKRHARKALPPVKSKKKSSSRGDTTPLKTALEKVKKAARNYDRYRHGAALTNCFADYQMEAPEFRMQMRRAMGVDLSKKESEAILEDADKDGNGTLDGAEFLLMFFTMAHKEHSENMKVRKEEKEVIRAMEKVKMAEQEEERAMKDVRCMTRNFTEKDSKRVMQRLARHALEFDKMSEVGKRTSLAFSCVLRPHALKEQLLKSFNMKVNKAELGALIAHFDKDGDGDVSGAEFMVQFSRMGMIAKKMERTRNRREMKKKLENGIILPIVHPSLGR</sequence>
<feature type="coiled-coil region" evidence="2">
    <location>
        <begin position="270"/>
        <end position="304"/>
    </location>
</feature>
<dbReference type="EMBL" id="BRYA01000233">
    <property type="protein sequence ID" value="GMI44967.1"/>
    <property type="molecule type" value="Genomic_DNA"/>
</dbReference>
<keyword evidence="2" id="KW-0175">Coiled coil</keyword>
<feature type="region of interest" description="Disordered" evidence="3">
    <location>
        <begin position="36"/>
        <end position="69"/>
    </location>
</feature>
<dbReference type="InterPro" id="IPR011992">
    <property type="entry name" value="EF-hand-dom_pair"/>
</dbReference>
<dbReference type="InterPro" id="IPR002048">
    <property type="entry name" value="EF_hand_dom"/>
</dbReference>
<dbReference type="Proteomes" id="UP001165065">
    <property type="component" value="Unassembled WGS sequence"/>
</dbReference>
<feature type="compositionally biased region" description="Basic residues" evidence="3">
    <location>
        <begin position="153"/>
        <end position="170"/>
    </location>
</feature>
<dbReference type="Pfam" id="PF13833">
    <property type="entry name" value="EF-hand_8"/>
    <property type="match status" value="2"/>
</dbReference>